<organism evidence="2 3">
    <name type="scientific">Anopheles farauti</name>
    <dbReference type="NCBI Taxonomy" id="69004"/>
    <lineage>
        <taxon>Eukaryota</taxon>
        <taxon>Metazoa</taxon>
        <taxon>Ecdysozoa</taxon>
        <taxon>Arthropoda</taxon>
        <taxon>Hexapoda</taxon>
        <taxon>Insecta</taxon>
        <taxon>Pterygota</taxon>
        <taxon>Neoptera</taxon>
        <taxon>Endopterygota</taxon>
        <taxon>Diptera</taxon>
        <taxon>Nematocera</taxon>
        <taxon>Culicoidea</taxon>
        <taxon>Culicidae</taxon>
        <taxon>Anophelinae</taxon>
        <taxon>Anopheles</taxon>
    </lineage>
</organism>
<dbReference type="EnsemblMetazoa" id="AFAF010973-RA">
    <property type="protein sequence ID" value="AFAF010973-PA"/>
    <property type="gene ID" value="AFAF010973"/>
</dbReference>
<evidence type="ECO:0000313" key="3">
    <source>
        <dbReference type="Proteomes" id="UP000075886"/>
    </source>
</evidence>
<feature type="region of interest" description="Disordered" evidence="1">
    <location>
        <begin position="78"/>
        <end position="103"/>
    </location>
</feature>
<evidence type="ECO:0000256" key="1">
    <source>
        <dbReference type="SAM" id="MobiDB-lite"/>
    </source>
</evidence>
<accession>A0A182QIN5</accession>
<evidence type="ECO:0000313" key="2">
    <source>
        <dbReference type="EnsemblMetazoa" id="AFAF010973-PA"/>
    </source>
</evidence>
<dbReference type="Proteomes" id="UP000075886">
    <property type="component" value="Unassembled WGS sequence"/>
</dbReference>
<protein>
    <submittedName>
        <fullName evidence="2">Uncharacterized protein</fullName>
    </submittedName>
</protein>
<dbReference type="EMBL" id="AXCN02001829">
    <property type="status" value="NOT_ANNOTATED_CDS"/>
    <property type="molecule type" value="Genomic_DNA"/>
</dbReference>
<reference evidence="3" key="1">
    <citation type="submission" date="2014-01" db="EMBL/GenBank/DDBJ databases">
        <title>The Genome Sequence of Anopheles farauti FAR1 (V2).</title>
        <authorList>
            <consortium name="The Broad Institute Genomics Platform"/>
            <person name="Neafsey D.E."/>
            <person name="Besansky N."/>
            <person name="Howell P."/>
            <person name="Walton C."/>
            <person name="Young S.K."/>
            <person name="Zeng Q."/>
            <person name="Gargeya S."/>
            <person name="Fitzgerald M."/>
            <person name="Haas B."/>
            <person name="Abouelleil A."/>
            <person name="Allen A.W."/>
            <person name="Alvarado L."/>
            <person name="Arachchi H.M."/>
            <person name="Berlin A.M."/>
            <person name="Chapman S.B."/>
            <person name="Gainer-Dewar J."/>
            <person name="Goldberg J."/>
            <person name="Griggs A."/>
            <person name="Gujja S."/>
            <person name="Hansen M."/>
            <person name="Howarth C."/>
            <person name="Imamovic A."/>
            <person name="Ireland A."/>
            <person name="Larimer J."/>
            <person name="McCowan C."/>
            <person name="Murphy C."/>
            <person name="Pearson M."/>
            <person name="Poon T.W."/>
            <person name="Priest M."/>
            <person name="Roberts A."/>
            <person name="Saif S."/>
            <person name="Shea T."/>
            <person name="Sisk P."/>
            <person name="Sykes S."/>
            <person name="Wortman J."/>
            <person name="Nusbaum C."/>
            <person name="Birren B."/>
        </authorList>
    </citation>
    <scope>NUCLEOTIDE SEQUENCE [LARGE SCALE GENOMIC DNA]</scope>
    <source>
        <strain evidence="3">FAR1</strain>
    </source>
</reference>
<proteinExistence type="predicted"/>
<sequence length="181" mass="20118">MKQLTDPIEAPVGRAVPEQVRPFRVVPVLIATRTMARVEHHVVAGVVETRLIPSDLTRFAQHPGTISSEPPHIHVLNESSRFSPPQMSKPESYVPSRSKKARSIANRPPAIVGDQTGSAGLWKNMELPQYSRMSEKSSTRITSFTRWSGERSSTECTVRSSTDHASLWKQMMTDVGGRSSR</sequence>
<dbReference type="AlphaFoldDB" id="A0A182QIN5"/>
<keyword evidence="3" id="KW-1185">Reference proteome</keyword>
<name>A0A182QIN5_9DIPT</name>
<dbReference type="VEuPathDB" id="VectorBase:AFAF010973"/>
<reference evidence="2" key="2">
    <citation type="submission" date="2020-05" db="UniProtKB">
        <authorList>
            <consortium name="EnsemblMetazoa"/>
        </authorList>
    </citation>
    <scope>IDENTIFICATION</scope>
    <source>
        <strain evidence="2">FAR1</strain>
    </source>
</reference>